<feature type="binding site" evidence="9">
    <location>
        <begin position="94"/>
        <end position="101"/>
    </location>
    <ligand>
        <name>ATP</name>
        <dbReference type="ChEBI" id="CHEBI:30616"/>
    </ligand>
</feature>
<evidence type="ECO:0000256" key="1">
    <source>
        <dbReference type="ARBA" id="ARBA00004245"/>
    </source>
</evidence>
<dbReference type="eggNOG" id="KOG4280">
    <property type="taxonomic scope" value="Eukaryota"/>
</dbReference>
<keyword evidence="7 9" id="KW-0505">Motor protein</keyword>
<feature type="domain" description="Kinesin motor" evidence="13">
    <location>
        <begin position="7"/>
        <end position="337"/>
    </location>
</feature>
<dbReference type="GeneID" id="14904997"/>
<protein>
    <recommendedName>
        <fullName evidence="10">Kinesin-like protein</fullName>
    </recommendedName>
</protein>
<evidence type="ECO:0000259" key="13">
    <source>
        <dbReference type="PROSITE" id="PS50067"/>
    </source>
</evidence>
<dbReference type="InterPro" id="IPR027417">
    <property type="entry name" value="P-loop_NTPase"/>
</dbReference>
<dbReference type="Pfam" id="PF00225">
    <property type="entry name" value="Kinesin"/>
    <property type="match status" value="1"/>
</dbReference>
<evidence type="ECO:0000256" key="3">
    <source>
        <dbReference type="ARBA" id="ARBA00022701"/>
    </source>
</evidence>
<proteinExistence type="inferred from homology"/>
<dbReference type="GO" id="GO:0003777">
    <property type="term" value="F:microtubule motor activity"/>
    <property type="evidence" value="ECO:0007669"/>
    <property type="project" value="InterPro"/>
</dbReference>
<evidence type="ECO:0000313" key="15">
    <source>
        <dbReference type="Proteomes" id="UP000008983"/>
    </source>
</evidence>
<dbReference type="GO" id="GO:0007018">
    <property type="term" value="P:microtubule-based movement"/>
    <property type="evidence" value="ECO:0007669"/>
    <property type="project" value="InterPro"/>
</dbReference>
<dbReference type="AlphaFoldDB" id="G0R0U9"/>
<sequence length="714" mass="83376">MSKSQECVKVVVRCRPLSKKELDEDRKQIVFVNQNRGEMQVINPKGDPSEPQKTFTFDNTFEPDVKQELVYMRTAYPIVESVLEGYNGTIFAYGQTGTGKTHTMEGKDNPKDQRGIIPRTFEHIFKVIKGTPNVQFLVRVSYLELYNEEIRDLLQKNIKKLELREKPGSGIYVKDLSTFMIQDPQEMNEKLMQGGENRSVGATQMNQDSSRSHSIFSITVERCDQTDSGESHIRVGKLNLVDLAGSERQNKTQATGSRLKEAININQSLTTLGNVISSLIDPKSTHIPYRDSKLTRLLQDSLGGNTKTVMVANVGPADYNYDETISTLRYAHRAKSIQNKPKINEDPKDAMIRQFQDEINRLKQQLAQSVDSNTQIEAEIIQVEKVIHVNDDETIQSIQDKLNQDKQEFEKKIKDEIKNIEEDKKLQEHQKMKLIQQLKEKEEKEQHIQEEREKLLKKIQKMEEKVIQGDQIMQQALEKERELIRAQQKIQETRNEQQKMAQEIRKNEEMAMEMDRRYKNSKEEVDDKTKRIKDLIIRLKQIESENGELEEFYAQEIEELQVRHRALQKELKLKNLILQYFIPEKEIKRLQTKAMFRQDLDNWTFPNFELSGNMLKIKQQAQDNEYEQQDVKEILELEKEGHPNMFYMYTDDGIVRVEEVEQREGKKMQKKSTKKRPTSKMQSTSKRPQSGKKNTTLANEEENFPKAKGLVQKK</sequence>
<dbReference type="Proteomes" id="UP000008983">
    <property type="component" value="Unassembled WGS sequence"/>
</dbReference>
<evidence type="ECO:0000256" key="5">
    <source>
        <dbReference type="ARBA" id="ARBA00022840"/>
    </source>
</evidence>
<name>G0R0U9_ICHMU</name>
<keyword evidence="4 9" id="KW-0547">Nucleotide-binding</keyword>
<dbReference type="FunFam" id="3.40.850.10:FF:000029">
    <property type="entry name" value="Kinesin-like protein KIF17"/>
    <property type="match status" value="1"/>
</dbReference>
<dbReference type="CDD" id="cd01371">
    <property type="entry name" value="KISc_KIF3"/>
    <property type="match status" value="1"/>
</dbReference>
<dbReference type="OrthoDB" id="3176171at2759"/>
<dbReference type="PROSITE" id="PS00411">
    <property type="entry name" value="KINESIN_MOTOR_1"/>
    <property type="match status" value="1"/>
</dbReference>
<dbReference type="InParanoid" id="G0R0U9"/>
<comment type="subcellular location">
    <subcellularLocation>
        <location evidence="1">Cytoplasm</location>
        <location evidence="1">Cytoskeleton</location>
    </subcellularLocation>
</comment>
<keyword evidence="3 10" id="KW-0493">Microtubule</keyword>
<dbReference type="InterPro" id="IPR001752">
    <property type="entry name" value="Kinesin_motor_dom"/>
</dbReference>
<dbReference type="OMA" id="NMRKHIE"/>
<evidence type="ECO:0000313" key="14">
    <source>
        <dbReference type="EMBL" id="EGR28909.1"/>
    </source>
</evidence>
<keyword evidence="2" id="KW-0963">Cytoplasm</keyword>
<dbReference type="GO" id="GO:0008017">
    <property type="term" value="F:microtubule binding"/>
    <property type="evidence" value="ECO:0007669"/>
    <property type="project" value="InterPro"/>
</dbReference>
<feature type="compositionally biased region" description="Polar residues" evidence="12">
    <location>
        <begin position="679"/>
        <end position="698"/>
    </location>
</feature>
<dbReference type="InterPro" id="IPR036961">
    <property type="entry name" value="Kinesin_motor_dom_sf"/>
</dbReference>
<dbReference type="GO" id="GO:0005524">
    <property type="term" value="F:ATP binding"/>
    <property type="evidence" value="ECO:0007669"/>
    <property type="project" value="UniProtKB-UniRule"/>
</dbReference>
<evidence type="ECO:0000256" key="10">
    <source>
        <dbReference type="RuleBase" id="RU000394"/>
    </source>
</evidence>
<keyword evidence="15" id="KW-1185">Reference proteome</keyword>
<evidence type="ECO:0000256" key="9">
    <source>
        <dbReference type="PROSITE-ProRule" id="PRU00283"/>
    </source>
</evidence>
<feature type="compositionally biased region" description="Basic residues" evidence="12">
    <location>
        <begin position="668"/>
        <end position="678"/>
    </location>
</feature>
<keyword evidence="14" id="KW-0378">Hydrolase</keyword>
<keyword evidence="6 11" id="KW-0175">Coiled coil</keyword>
<evidence type="ECO:0000256" key="4">
    <source>
        <dbReference type="ARBA" id="ARBA00022741"/>
    </source>
</evidence>
<evidence type="ECO:0000256" key="6">
    <source>
        <dbReference type="ARBA" id="ARBA00023054"/>
    </source>
</evidence>
<dbReference type="InterPro" id="IPR019821">
    <property type="entry name" value="Kinesin_motor_CS"/>
</dbReference>
<dbReference type="InterPro" id="IPR027640">
    <property type="entry name" value="Kinesin-like_fam"/>
</dbReference>
<evidence type="ECO:0000256" key="12">
    <source>
        <dbReference type="SAM" id="MobiDB-lite"/>
    </source>
</evidence>
<feature type="coiled-coil region" evidence="11">
    <location>
        <begin position="352"/>
        <end position="577"/>
    </location>
</feature>
<comment type="similarity">
    <text evidence="9 10">Belongs to the TRAFAC class myosin-kinesin ATPase superfamily. Kinesin family.</text>
</comment>
<accession>G0R0U9</accession>
<dbReference type="Gene3D" id="3.40.850.10">
    <property type="entry name" value="Kinesin motor domain"/>
    <property type="match status" value="1"/>
</dbReference>
<dbReference type="STRING" id="857967.G0R0U9"/>
<gene>
    <name evidence="14" type="ORF">IMG5_167030</name>
</gene>
<keyword evidence="5 9" id="KW-0067">ATP-binding</keyword>
<dbReference type="SUPFAM" id="SSF52540">
    <property type="entry name" value="P-loop containing nucleoside triphosphate hydrolases"/>
    <property type="match status" value="1"/>
</dbReference>
<dbReference type="PRINTS" id="PR00380">
    <property type="entry name" value="KINESINHEAVY"/>
</dbReference>
<keyword evidence="8" id="KW-0206">Cytoskeleton</keyword>
<evidence type="ECO:0000256" key="7">
    <source>
        <dbReference type="ARBA" id="ARBA00023175"/>
    </source>
</evidence>
<dbReference type="GO" id="GO:0005874">
    <property type="term" value="C:microtubule"/>
    <property type="evidence" value="ECO:0007669"/>
    <property type="project" value="UniProtKB-KW"/>
</dbReference>
<evidence type="ECO:0000256" key="8">
    <source>
        <dbReference type="ARBA" id="ARBA00023212"/>
    </source>
</evidence>
<dbReference type="PANTHER" id="PTHR47969">
    <property type="entry name" value="CHROMOSOME-ASSOCIATED KINESIN KIF4A-RELATED"/>
    <property type="match status" value="1"/>
</dbReference>
<evidence type="ECO:0000256" key="11">
    <source>
        <dbReference type="SAM" id="Coils"/>
    </source>
</evidence>
<feature type="region of interest" description="Disordered" evidence="12">
    <location>
        <begin position="659"/>
        <end position="714"/>
    </location>
</feature>
<evidence type="ECO:0000256" key="2">
    <source>
        <dbReference type="ARBA" id="ARBA00022490"/>
    </source>
</evidence>
<dbReference type="PANTHER" id="PTHR47969:SF21">
    <property type="entry name" value="KINESIN-LIKE PROTEIN"/>
    <property type="match status" value="1"/>
</dbReference>
<dbReference type="GO" id="GO:0016787">
    <property type="term" value="F:hydrolase activity"/>
    <property type="evidence" value="ECO:0007669"/>
    <property type="project" value="UniProtKB-KW"/>
</dbReference>
<dbReference type="RefSeq" id="XP_004030145.1">
    <property type="nucleotide sequence ID" value="XM_004030097.1"/>
</dbReference>
<dbReference type="EMBL" id="GL984204">
    <property type="protein sequence ID" value="EGR28909.1"/>
    <property type="molecule type" value="Genomic_DNA"/>
</dbReference>
<reference evidence="14 15" key="1">
    <citation type="submission" date="2011-07" db="EMBL/GenBank/DDBJ databases">
        <authorList>
            <person name="Coyne R."/>
            <person name="Brami D."/>
            <person name="Johnson J."/>
            <person name="Hostetler J."/>
            <person name="Hannick L."/>
            <person name="Clark T."/>
            <person name="Cassidy-Hanley D."/>
            <person name="Inman J."/>
        </authorList>
    </citation>
    <scope>NUCLEOTIDE SEQUENCE [LARGE SCALE GENOMIC DNA]</scope>
    <source>
        <strain evidence="14 15">G5</strain>
    </source>
</reference>
<dbReference type="SMART" id="SM00129">
    <property type="entry name" value="KISc"/>
    <property type="match status" value="1"/>
</dbReference>
<dbReference type="PROSITE" id="PS50067">
    <property type="entry name" value="KINESIN_MOTOR_2"/>
    <property type="match status" value="1"/>
</dbReference>
<organism evidence="14 15">
    <name type="scientific">Ichthyophthirius multifiliis</name>
    <name type="common">White spot disease agent</name>
    <name type="synonym">Ich</name>
    <dbReference type="NCBI Taxonomy" id="5932"/>
    <lineage>
        <taxon>Eukaryota</taxon>
        <taxon>Sar</taxon>
        <taxon>Alveolata</taxon>
        <taxon>Ciliophora</taxon>
        <taxon>Intramacronucleata</taxon>
        <taxon>Oligohymenophorea</taxon>
        <taxon>Hymenostomatida</taxon>
        <taxon>Ophryoglenina</taxon>
        <taxon>Ichthyophthirius</taxon>
    </lineage>
</organism>